<gene>
    <name evidence="1" type="ORF">DXB61_01850</name>
</gene>
<sequence>MRSRIALIQGGKYRVLQSHLLSWIVISRYLVGIENLTYFASVKITQEIICSMAKIRQTGKPKQAAITQA</sequence>
<proteinExistence type="predicted"/>
<evidence type="ECO:0000313" key="1">
    <source>
        <dbReference type="EMBL" id="RGN54426.1"/>
    </source>
</evidence>
<dbReference type="AlphaFoldDB" id="A0AB37LZS9"/>
<name>A0AB37LZS9_9BACT</name>
<accession>A0AB37LZS9</accession>
<evidence type="ECO:0008006" key="3">
    <source>
        <dbReference type="Google" id="ProtNLM"/>
    </source>
</evidence>
<comment type="caution">
    <text evidence="1">The sequence shown here is derived from an EMBL/GenBank/DDBJ whole genome shotgun (WGS) entry which is preliminary data.</text>
</comment>
<protein>
    <recommendedName>
        <fullName evidence="3">Transposase</fullName>
    </recommendedName>
</protein>
<reference evidence="1 2" key="1">
    <citation type="submission" date="2018-08" db="EMBL/GenBank/DDBJ databases">
        <title>A genome reference for cultivated species of the human gut microbiota.</title>
        <authorList>
            <person name="Zou Y."/>
            <person name="Xue W."/>
            <person name="Luo G."/>
        </authorList>
    </citation>
    <scope>NUCLEOTIDE SEQUENCE [LARGE SCALE GENOMIC DNA]</scope>
    <source>
        <strain evidence="1 2">OM05-11AA</strain>
    </source>
</reference>
<dbReference type="EMBL" id="QSUP01000001">
    <property type="protein sequence ID" value="RGN54426.1"/>
    <property type="molecule type" value="Genomic_DNA"/>
</dbReference>
<dbReference type="Proteomes" id="UP000261088">
    <property type="component" value="Unassembled WGS sequence"/>
</dbReference>
<organism evidence="1 2">
    <name type="scientific">Parabacteroides merdae</name>
    <dbReference type="NCBI Taxonomy" id="46503"/>
    <lineage>
        <taxon>Bacteria</taxon>
        <taxon>Pseudomonadati</taxon>
        <taxon>Bacteroidota</taxon>
        <taxon>Bacteroidia</taxon>
        <taxon>Bacteroidales</taxon>
        <taxon>Tannerellaceae</taxon>
        <taxon>Parabacteroides</taxon>
    </lineage>
</organism>
<evidence type="ECO:0000313" key="2">
    <source>
        <dbReference type="Proteomes" id="UP000261088"/>
    </source>
</evidence>